<dbReference type="PANTHER" id="PTHR18896:SF86">
    <property type="entry name" value="PHOSPHOLIPASE D DELTA"/>
    <property type="match status" value="1"/>
</dbReference>
<gene>
    <name evidence="3" type="ORF">SASPL_141339</name>
</gene>
<evidence type="ECO:0000313" key="4">
    <source>
        <dbReference type="Proteomes" id="UP000298416"/>
    </source>
</evidence>
<reference evidence="3" key="1">
    <citation type="submission" date="2018-01" db="EMBL/GenBank/DDBJ databases">
        <authorList>
            <person name="Mao J.F."/>
        </authorList>
    </citation>
    <scope>NUCLEOTIDE SEQUENCE</scope>
    <source>
        <strain evidence="3">Huo1</strain>
        <tissue evidence="3">Leaf</tissue>
    </source>
</reference>
<keyword evidence="1" id="KW-0677">Repeat</keyword>
<keyword evidence="2" id="KW-0443">Lipid metabolism</keyword>
<dbReference type="GO" id="GO:0004630">
    <property type="term" value="F:phospholipase D activity"/>
    <property type="evidence" value="ECO:0007669"/>
    <property type="project" value="TreeGrafter"/>
</dbReference>
<dbReference type="Proteomes" id="UP000298416">
    <property type="component" value="Unassembled WGS sequence"/>
</dbReference>
<proteinExistence type="predicted"/>
<reference evidence="3" key="2">
    <citation type="submission" date="2020-08" db="EMBL/GenBank/DDBJ databases">
        <title>Plant Genome Project.</title>
        <authorList>
            <person name="Zhang R.-G."/>
        </authorList>
    </citation>
    <scope>NUCLEOTIDE SEQUENCE</scope>
    <source>
        <strain evidence="3">Huo1</strain>
        <tissue evidence="3">Leaf</tissue>
    </source>
</reference>
<organism evidence="3">
    <name type="scientific">Salvia splendens</name>
    <name type="common">Scarlet sage</name>
    <dbReference type="NCBI Taxonomy" id="180675"/>
    <lineage>
        <taxon>Eukaryota</taxon>
        <taxon>Viridiplantae</taxon>
        <taxon>Streptophyta</taxon>
        <taxon>Embryophyta</taxon>
        <taxon>Tracheophyta</taxon>
        <taxon>Spermatophyta</taxon>
        <taxon>Magnoliopsida</taxon>
        <taxon>eudicotyledons</taxon>
        <taxon>Gunneridae</taxon>
        <taxon>Pentapetalae</taxon>
        <taxon>asterids</taxon>
        <taxon>lamiids</taxon>
        <taxon>Lamiales</taxon>
        <taxon>Lamiaceae</taxon>
        <taxon>Nepetoideae</taxon>
        <taxon>Mentheae</taxon>
        <taxon>Salviinae</taxon>
        <taxon>Salvia</taxon>
        <taxon>Salvia subgen. Calosphace</taxon>
        <taxon>core Calosphace</taxon>
    </lineage>
</organism>
<accession>A0A8X8ZDC1</accession>
<sequence>MAGADHLIRMELAMKITSKIRANERFAVYIIIPMWPEGNPNDNVVQEILFWQGQTMQMIYQVIAKEIKSMKLKSHPQTTWNFYCIGKREQITGLWGCC</sequence>
<evidence type="ECO:0000256" key="2">
    <source>
        <dbReference type="ARBA" id="ARBA00023098"/>
    </source>
</evidence>
<evidence type="ECO:0000313" key="3">
    <source>
        <dbReference type="EMBL" id="KAG6399854.1"/>
    </source>
</evidence>
<dbReference type="PANTHER" id="PTHR18896">
    <property type="entry name" value="PHOSPHOLIPASE D"/>
    <property type="match status" value="1"/>
</dbReference>
<protein>
    <submittedName>
        <fullName evidence="3">Uncharacterized protein</fullName>
    </submittedName>
</protein>
<dbReference type="AlphaFoldDB" id="A0A8X8ZDC1"/>
<dbReference type="GO" id="GO:0009395">
    <property type="term" value="P:phospholipid catabolic process"/>
    <property type="evidence" value="ECO:0007669"/>
    <property type="project" value="TreeGrafter"/>
</dbReference>
<evidence type="ECO:0000256" key="1">
    <source>
        <dbReference type="ARBA" id="ARBA00022737"/>
    </source>
</evidence>
<dbReference type="GO" id="GO:0005886">
    <property type="term" value="C:plasma membrane"/>
    <property type="evidence" value="ECO:0007669"/>
    <property type="project" value="TreeGrafter"/>
</dbReference>
<dbReference type="EMBL" id="PNBA02000015">
    <property type="protein sequence ID" value="KAG6399854.1"/>
    <property type="molecule type" value="Genomic_DNA"/>
</dbReference>
<name>A0A8X8ZDC1_SALSN</name>
<comment type="caution">
    <text evidence="3">The sequence shown here is derived from an EMBL/GenBank/DDBJ whole genome shotgun (WGS) entry which is preliminary data.</text>
</comment>
<keyword evidence="4" id="KW-1185">Reference proteome</keyword>
<dbReference type="InterPro" id="IPR015679">
    <property type="entry name" value="PLipase_D_fam"/>
</dbReference>